<reference evidence="8" key="1">
    <citation type="submission" date="2024-04" db="EMBL/GenBank/DDBJ databases">
        <title>Phylogenomic analyses of a clade within the roseobacter group suggest taxonomic reassignments of species of the genera Aestuariivita, Citreicella, Loktanella, Nautella, Pelagibaca, Ruegeria, Thalassobius, Thiobacimonas and Tropicibacter, and the proposal o.</title>
        <authorList>
            <person name="Jeon C.O."/>
        </authorList>
    </citation>
    <scope>NUCLEOTIDE SEQUENCE [LARGE SCALE GENOMIC DNA]</scope>
    <source>
        <strain evidence="8">BS5-3</strain>
    </source>
</reference>
<dbReference type="PANTHER" id="PTHR30504:SF2">
    <property type="entry name" value="GLUCANS BIOSYNTHESIS PROTEIN G"/>
    <property type="match status" value="1"/>
</dbReference>
<proteinExistence type="inferred from homology"/>
<dbReference type="Gene3D" id="2.60.40.10">
    <property type="entry name" value="Immunoglobulins"/>
    <property type="match status" value="1"/>
</dbReference>
<evidence type="ECO:0000259" key="6">
    <source>
        <dbReference type="Pfam" id="PF04349"/>
    </source>
</evidence>
<name>A0ABZ2V8P4_9RHOB</name>
<comment type="subcellular location">
    <subcellularLocation>
        <location evidence="1">Periplasm</location>
    </subcellularLocation>
</comment>
<dbReference type="InterPro" id="IPR014756">
    <property type="entry name" value="Ig_E-set"/>
</dbReference>
<organism evidence="7 8">
    <name type="scientific">Yoonia phaeophyticola</name>
    <dbReference type="NCBI Taxonomy" id="3137369"/>
    <lineage>
        <taxon>Bacteria</taxon>
        <taxon>Pseudomonadati</taxon>
        <taxon>Pseudomonadota</taxon>
        <taxon>Alphaproteobacteria</taxon>
        <taxon>Rhodobacterales</taxon>
        <taxon>Paracoccaceae</taxon>
        <taxon>Yoonia</taxon>
    </lineage>
</organism>
<feature type="domain" description="Glucan biosynthesis periplasmic MdoG C-terminal" evidence="6">
    <location>
        <begin position="36"/>
        <end position="505"/>
    </location>
</feature>
<dbReference type="Pfam" id="PF04349">
    <property type="entry name" value="MdoG"/>
    <property type="match status" value="1"/>
</dbReference>
<dbReference type="SUPFAM" id="SSF74650">
    <property type="entry name" value="Galactose mutarotase-like"/>
    <property type="match status" value="1"/>
</dbReference>
<dbReference type="InterPro" id="IPR007444">
    <property type="entry name" value="Glucan_biosyn_MdoG_C"/>
</dbReference>
<evidence type="ECO:0000256" key="3">
    <source>
        <dbReference type="ARBA" id="ARBA00009284"/>
    </source>
</evidence>
<dbReference type="InterPro" id="IPR011013">
    <property type="entry name" value="Gal_mutarotase_sf_dom"/>
</dbReference>
<feature type="chain" id="PRO_5045506795" evidence="5">
    <location>
        <begin position="21"/>
        <end position="507"/>
    </location>
</feature>
<keyword evidence="5" id="KW-0732">Signal</keyword>
<dbReference type="InterPro" id="IPR013783">
    <property type="entry name" value="Ig-like_fold"/>
</dbReference>
<dbReference type="PIRSF" id="PIRSF006281">
    <property type="entry name" value="MdoG"/>
    <property type="match status" value="1"/>
</dbReference>
<keyword evidence="4" id="KW-0574">Periplasm</keyword>
<dbReference type="PANTHER" id="PTHR30504">
    <property type="entry name" value="GLUCANS BIOSYNTHESIS PROTEIN"/>
    <property type="match status" value="1"/>
</dbReference>
<evidence type="ECO:0000256" key="5">
    <source>
        <dbReference type="SAM" id="SignalP"/>
    </source>
</evidence>
<dbReference type="Proteomes" id="UP001440612">
    <property type="component" value="Chromosome"/>
</dbReference>
<comment type="similarity">
    <text evidence="3">Belongs to the OpgD/OpgG family.</text>
</comment>
<evidence type="ECO:0000313" key="8">
    <source>
        <dbReference type="Proteomes" id="UP001440612"/>
    </source>
</evidence>
<dbReference type="SUPFAM" id="SSF81296">
    <property type="entry name" value="E set domains"/>
    <property type="match status" value="1"/>
</dbReference>
<gene>
    <name evidence="7" type="ORF">AABB29_07245</name>
</gene>
<evidence type="ECO:0000256" key="2">
    <source>
        <dbReference type="ARBA" id="ARBA00005001"/>
    </source>
</evidence>
<sequence length="507" mass="56590">MLRREFVASLAALVGTPAFAQTQEEPGLQTDPGVPFNPDDVIDLARMLADHDFQPRARIPEEWTNISFEDYQTIWFDGRNALWQNQDETPLRMDVFAPGLYFPFPIDISVVENGEARPLRFDFGVFDTTDKFPDLPQDDTLGYSGLRLRAELEKQGIYQEFAVFQGASYFRAIGTGNIYGLSARGLAIDTASPDGEEFPDFRSFWLEKPSPGATTFVLHALLDGPSCAGAYRFEITPGSPLTMDVTAHLFPRRDIDNVGIAPLTSMFQYDQTNRHRFTDFRPAVHDSDGLQIMNGAGETIWRPLANPTNLQISAFVDNNPKGFGLMQRAREYSDFADLEALYHRRPGVWIEPKGDWGRGSVALIEIPTPSEIFDNIVCYWRPANGVQAGAQATYSYRLTWGEEVNYGEGLIVLNTMIGSAFENRGTIVLIDFAAGEAVPEDLSEVDIVVQGSAGEVSSGVLQRNPETNGPRLAFKFEPGEETQIEFRAQLRLNGAPLSEVWLYRWTA</sequence>
<dbReference type="InterPro" id="IPR014438">
    <property type="entry name" value="Glucan_biosyn_MdoG/MdoD"/>
</dbReference>
<accession>A0ABZ2V8P4</accession>
<protein>
    <submittedName>
        <fullName evidence="7">Glucan biosynthesis protein</fullName>
    </submittedName>
</protein>
<dbReference type="RefSeq" id="WP_341368520.1">
    <property type="nucleotide sequence ID" value="NZ_CP150951.2"/>
</dbReference>
<evidence type="ECO:0000256" key="1">
    <source>
        <dbReference type="ARBA" id="ARBA00004418"/>
    </source>
</evidence>
<keyword evidence="8" id="KW-1185">Reference proteome</keyword>
<feature type="signal peptide" evidence="5">
    <location>
        <begin position="1"/>
        <end position="20"/>
    </location>
</feature>
<dbReference type="Gene3D" id="2.70.98.10">
    <property type="match status" value="1"/>
</dbReference>
<evidence type="ECO:0000313" key="7">
    <source>
        <dbReference type="EMBL" id="WZC50418.1"/>
    </source>
</evidence>
<evidence type="ECO:0000256" key="4">
    <source>
        <dbReference type="ARBA" id="ARBA00022764"/>
    </source>
</evidence>
<dbReference type="EMBL" id="CP150951">
    <property type="protein sequence ID" value="WZC50418.1"/>
    <property type="molecule type" value="Genomic_DNA"/>
</dbReference>
<comment type="pathway">
    <text evidence="2">Glycan metabolism; osmoregulated periplasmic glucan (OPG) biosynthesis.</text>
</comment>
<dbReference type="InterPro" id="IPR014718">
    <property type="entry name" value="GH-type_carb-bd"/>
</dbReference>